<keyword evidence="6 19" id="KW-0812">Transmembrane</keyword>
<name>A0A4W2D5U4_BOBOX</name>
<evidence type="ECO:0000256" key="3">
    <source>
        <dbReference type="ARBA" id="ARBA00006584"/>
    </source>
</evidence>
<evidence type="ECO:0000256" key="9">
    <source>
        <dbReference type="ARBA" id="ARBA00022989"/>
    </source>
</evidence>
<evidence type="ECO:0000256" key="7">
    <source>
        <dbReference type="ARBA" id="ARBA00022801"/>
    </source>
</evidence>
<evidence type="ECO:0000256" key="19">
    <source>
        <dbReference type="SAM" id="Phobius"/>
    </source>
</evidence>
<evidence type="ECO:0000256" key="17">
    <source>
        <dbReference type="ARBA" id="ARBA00045941"/>
    </source>
</evidence>
<keyword evidence="12" id="KW-0325">Glycoprotein</keyword>
<sequence length="557" mass="61593">MRISIGRWSPSASPLRKRAMICQGCVPSVSPAGSSPGGCGGGGGGGAGEGGRRTPQGLALLRDACCAHGPGKRGRRTACVGAARILELPTRRWRTLVQTSFLALPAGSLGPCPEPHPQLAHIFAFLRVEGSPLPEPERVCPSGGGSSVIRWRKGLCFRLRKILFFVLGLYVAIPFLIKLCPGIQAKLIFLNFVRVPYFIDLKRPQDQGLNHTCNYYLQPEEDVTIGVWHTVPTVWWKNAQGKDQMWYEDALSSSHPIILYLHGNAGTRGGDHRVELYKVLSSLGYHVVTFDYRGWGDSVGTPSERGMTYDALHVFDWIKVRSGDNPVYIWGHSLGTGVATNLVRRLCERETPPDALILESPFTNIREEAKSHPFSVIYRYFPGFDWFFLDPITSSGIQFANDENVKHISCSLLILHAEDDPVVPFQLGRKLYNIAAPSRSFRDFKVQFIPFHSDLGYRHKYIYKSPELPRILRPPPRPNCRASAEPRLLESALGEMCAGELHLGVPGEVGTGTPALSCSPPGSMKASALVPLSSCQPGPPEMRPEREHRFQGRPWQT</sequence>
<dbReference type="STRING" id="30522.A0A4W2D5U4"/>
<evidence type="ECO:0000256" key="16">
    <source>
        <dbReference type="ARBA" id="ARBA00033386"/>
    </source>
</evidence>
<feature type="transmembrane region" description="Helical" evidence="19">
    <location>
        <begin position="159"/>
        <end position="177"/>
    </location>
</feature>
<dbReference type="EC" id="3.1.1.23" evidence="4"/>
<dbReference type="GO" id="GO:0005789">
    <property type="term" value="C:endoplasmic reticulum membrane"/>
    <property type="evidence" value="ECO:0007669"/>
    <property type="project" value="UniProtKB-SubCell"/>
</dbReference>
<evidence type="ECO:0000259" key="20">
    <source>
        <dbReference type="Pfam" id="PF00561"/>
    </source>
</evidence>
<comment type="catalytic activity">
    <reaction evidence="1">
        <text>Hydrolyzes glycerol monoesters of long-chain fatty acids.</text>
        <dbReference type="EC" id="3.1.1.23"/>
    </reaction>
</comment>
<dbReference type="SUPFAM" id="SSF53474">
    <property type="entry name" value="alpha/beta-Hydrolases"/>
    <property type="match status" value="1"/>
</dbReference>
<dbReference type="GO" id="GO:0052651">
    <property type="term" value="P:monoacylglycerol catabolic process"/>
    <property type="evidence" value="ECO:0007669"/>
    <property type="project" value="TreeGrafter"/>
</dbReference>
<evidence type="ECO:0000256" key="11">
    <source>
        <dbReference type="ARBA" id="ARBA00023136"/>
    </source>
</evidence>
<evidence type="ECO:0000256" key="12">
    <source>
        <dbReference type="ARBA" id="ARBA00023180"/>
    </source>
</evidence>
<feature type="region of interest" description="Disordered" evidence="18">
    <location>
        <begin position="30"/>
        <end position="53"/>
    </location>
</feature>
<dbReference type="InterPro" id="IPR000073">
    <property type="entry name" value="AB_hydrolase_1"/>
</dbReference>
<keyword evidence="11 19" id="KW-0472">Membrane</keyword>
<dbReference type="GO" id="GO:0006660">
    <property type="term" value="P:phosphatidylserine catabolic process"/>
    <property type="evidence" value="ECO:0007669"/>
    <property type="project" value="TreeGrafter"/>
</dbReference>
<dbReference type="PANTHER" id="PTHR12277:SF61">
    <property type="entry name" value="LYSOPHOSPHATIDYLSERINE LIPASE ABHD12"/>
    <property type="match status" value="1"/>
</dbReference>
<feature type="region of interest" description="Disordered" evidence="18">
    <location>
        <begin position="531"/>
        <end position="557"/>
    </location>
</feature>
<keyword evidence="7" id="KW-0378">Hydrolase</keyword>
<organism evidence="21 22">
    <name type="scientific">Bos indicus x Bos taurus</name>
    <name type="common">Hybrid cattle</name>
    <dbReference type="NCBI Taxonomy" id="30522"/>
    <lineage>
        <taxon>Eukaryota</taxon>
        <taxon>Metazoa</taxon>
        <taxon>Chordata</taxon>
        <taxon>Craniata</taxon>
        <taxon>Vertebrata</taxon>
        <taxon>Euteleostomi</taxon>
        <taxon>Mammalia</taxon>
        <taxon>Eutheria</taxon>
        <taxon>Laurasiatheria</taxon>
        <taxon>Artiodactyla</taxon>
        <taxon>Ruminantia</taxon>
        <taxon>Pecora</taxon>
        <taxon>Bovidae</taxon>
        <taxon>Bovinae</taxon>
        <taxon>Bos</taxon>
    </lineage>
</organism>
<keyword evidence="22" id="KW-1185">Reference proteome</keyword>
<accession>A0A4W2D5U4</accession>
<evidence type="ECO:0000256" key="1">
    <source>
        <dbReference type="ARBA" id="ARBA00001613"/>
    </source>
</evidence>
<evidence type="ECO:0000256" key="15">
    <source>
        <dbReference type="ARBA" id="ARBA00032497"/>
    </source>
</evidence>
<keyword evidence="9 19" id="KW-1133">Transmembrane helix</keyword>
<dbReference type="Pfam" id="PF00561">
    <property type="entry name" value="Abhydrolase_1"/>
    <property type="match status" value="1"/>
</dbReference>
<dbReference type="PANTHER" id="PTHR12277">
    <property type="entry name" value="ALPHA/BETA HYDROLASE DOMAIN-CONTAINING PROTEIN"/>
    <property type="match status" value="1"/>
</dbReference>
<evidence type="ECO:0000256" key="10">
    <source>
        <dbReference type="ARBA" id="ARBA00023098"/>
    </source>
</evidence>
<comment type="function">
    <text evidence="17">Lysophosphatidylserine (LPS) lipase that mediates the hydrolysis of lysophosphatidylserine, a class of signaling lipids that regulates immunological and neurological processes. Represents a major lysophosphatidylserine lipase in the brain, thereby playing a key role in the central nervous system. Also able to hydrolyze oxidized phosphatidylserine; oxidized phosphatidylserine is produced in response to severe inflammatory stress and constitutes a proapoptotic 'eat me' signal. Also has monoacylglycerol (MAG) lipase activity: hydrolyzes 2-arachidonoylglycerol (2-AG), thereby acting as a regulator of endocannabinoid signaling pathways. Has a strong preference for very-long-chain lipid substrates; substrate specificity is likely due to improved catalysis and not improved substrate binding.</text>
</comment>
<evidence type="ECO:0000256" key="8">
    <source>
        <dbReference type="ARBA" id="ARBA00022824"/>
    </source>
</evidence>
<reference evidence="21" key="2">
    <citation type="submission" date="2025-08" db="UniProtKB">
        <authorList>
            <consortium name="Ensembl"/>
        </authorList>
    </citation>
    <scope>IDENTIFICATION</scope>
</reference>
<dbReference type="Proteomes" id="UP000314981">
    <property type="component" value="Chromosome 13"/>
</dbReference>
<evidence type="ECO:0000256" key="6">
    <source>
        <dbReference type="ARBA" id="ARBA00022692"/>
    </source>
</evidence>
<feature type="domain" description="AB hydrolase-1" evidence="20">
    <location>
        <begin position="256"/>
        <end position="361"/>
    </location>
</feature>
<reference evidence="21" key="3">
    <citation type="submission" date="2025-09" db="UniProtKB">
        <authorList>
            <consortium name="Ensembl"/>
        </authorList>
    </citation>
    <scope>IDENTIFICATION</scope>
</reference>
<reference evidence="21 22" key="1">
    <citation type="submission" date="2018-11" db="EMBL/GenBank/DDBJ databases">
        <title>Haplotype-resolved cattle genomes.</title>
        <authorList>
            <person name="Low W.Y."/>
            <person name="Tearle R."/>
            <person name="Bickhart D.M."/>
            <person name="Rosen B.D."/>
            <person name="Koren S."/>
            <person name="Rhie A."/>
            <person name="Hiendleder S."/>
            <person name="Phillippy A.M."/>
            <person name="Smith T.P.L."/>
            <person name="Williams J.L."/>
        </authorList>
    </citation>
    <scope>NUCLEOTIDE SEQUENCE [LARGE SCALE GENOMIC DNA]</scope>
</reference>
<proteinExistence type="inferred from homology"/>
<dbReference type="GO" id="GO:0004622">
    <property type="term" value="F:phosphatidylcholine lysophospholipase activity"/>
    <property type="evidence" value="ECO:0007669"/>
    <property type="project" value="TreeGrafter"/>
</dbReference>
<evidence type="ECO:0000313" key="22">
    <source>
        <dbReference type="Proteomes" id="UP000314981"/>
    </source>
</evidence>
<evidence type="ECO:0000256" key="18">
    <source>
        <dbReference type="SAM" id="MobiDB-lite"/>
    </source>
</evidence>
<evidence type="ECO:0000256" key="2">
    <source>
        <dbReference type="ARBA" id="ARBA00004389"/>
    </source>
</evidence>
<evidence type="ECO:0000313" key="21">
    <source>
        <dbReference type="Ensembl" id="ENSBIXP00000014086.1"/>
    </source>
</evidence>
<feature type="compositionally biased region" description="Gly residues" evidence="18">
    <location>
        <begin position="35"/>
        <end position="49"/>
    </location>
</feature>
<dbReference type="InterPro" id="IPR029058">
    <property type="entry name" value="AB_hydrolase_fold"/>
</dbReference>
<evidence type="ECO:0000256" key="4">
    <source>
        <dbReference type="ARBA" id="ARBA00013254"/>
    </source>
</evidence>
<keyword evidence="10" id="KW-0443">Lipid metabolism</keyword>
<evidence type="ECO:0000256" key="14">
    <source>
        <dbReference type="ARBA" id="ARBA00030575"/>
    </source>
</evidence>
<comment type="subcellular location">
    <subcellularLocation>
        <location evidence="2">Endoplasmic reticulum membrane</location>
        <topology evidence="2">Single-pass membrane protein</topology>
    </subcellularLocation>
</comment>
<evidence type="ECO:0000256" key="5">
    <source>
        <dbReference type="ARBA" id="ARBA00015438"/>
    </source>
</evidence>
<dbReference type="FunFam" id="3.40.50.1820:FF:000069">
    <property type="entry name" value="monoacylglycerol lipase ABHD12"/>
    <property type="match status" value="1"/>
</dbReference>
<evidence type="ECO:0000256" key="13">
    <source>
        <dbReference type="ARBA" id="ARBA00030502"/>
    </source>
</evidence>
<dbReference type="AlphaFoldDB" id="A0A4W2D5U4"/>
<dbReference type="Ensembl" id="ENSBIXT00000024812.1">
    <property type="protein sequence ID" value="ENSBIXP00000014086.1"/>
    <property type="gene ID" value="ENSBIXG00000018872.1"/>
</dbReference>
<dbReference type="GO" id="GO:0047372">
    <property type="term" value="F:monoacylglycerol lipase activity"/>
    <property type="evidence" value="ECO:0007669"/>
    <property type="project" value="UniProtKB-EC"/>
</dbReference>
<protein>
    <recommendedName>
        <fullName evidence="5">Lysophosphatidylserine lipase ABHD12</fullName>
        <ecNumber evidence="4">3.1.1.23</ecNumber>
    </recommendedName>
    <alternativeName>
        <fullName evidence="16">2-arachidonoylglycerol hydrolase ABHD12</fullName>
    </alternativeName>
    <alternativeName>
        <fullName evidence="15">Abhydrolase domain-containing protein 12</fullName>
    </alternativeName>
    <alternativeName>
        <fullName evidence="14">Monoacylglycerol lipase ABHD12</fullName>
    </alternativeName>
    <alternativeName>
        <fullName evidence="13">Oxidized phosphatidylserine lipase ABHD12</fullName>
    </alternativeName>
</protein>
<keyword evidence="8" id="KW-0256">Endoplasmic reticulum</keyword>
<dbReference type="Gene3D" id="3.40.50.1820">
    <property type="entry name" value="alpha/beta hydrolase"/>
    <property type="match status" value="1"/>
</dbReference>
<comment type="similarity">
    <text evidence="3">Belongs to the serine esterase family.</text>
</comment>